<keyword evidence="3" id="KW-1185">Reference proteome</keyword>
<dbReference type="SUPFAM" id="SSF51735">
    <property type="entry name" value="NAD(P)-binding Rossmann-fold domains"/>
    <property type="match status" value="1"/>
</dbReference>
<dbReference type="HOGENOM" id="CLU_913483_0_0_1"/>
<dbReference type="GO" id="GO:0005739">
    <property type="term" value="C:mitochondrion"/>
    <property type="evidence" value="ECO:0007669"/>
    <property type="project" value="TreeGrafter"/>
</dbReference>
<evidence type="ECO:0000259" key="1">
    <source>
        <dbReference type="Pfam" id="PF01370"/>
    </source>
</evidence>
<dbReference type="InterPro" id="IPR051207">
    <property type="entry name" value="ComplexI_NDUFA9_subunit"/>
</dbReference>
<dbReference type="Pfam" id="PF01370">
    <property type="entry name" value="Epimerase"/>
    <property type="match status" value="1"/>
</dbReference>
<reference evidence="3" key="1">
    <citation type="journal article" date="2013" name="Nature">
        <title>Pan genome of the phytoplankton Emiliania underpins its global distribution.</title>
        <authorList>
            <person name="Read B.A."/>
            <person name="Kegel J."/>
            <person name="Klute M.J."/>
            <person name="Kuo A."/>
            <person name="Lefebvre S.C."/>
            <person name="Maumus F."/>
            <person name="Mayer C."/>
            <person name="Miller J."/>
            <person name="Monier A."/>
            <person name="Salamov A."/>
            <person name="Young J."/>
            <person name="Aguilar M."/>
            <person name="Claverie J.M."/>
            <person name="Frickenhaus S."/>
            <person name="Gonzalez K."/>
            <person name="Herman E.K."/>
            <person name="Lin Y.C."/>
            <person name="Napier J."/>
            <person name="Ogata H."/>
            <person name="Sarno A.F."/>
            <person name="Shmutz J."/>
            <person name="Schroeder D."/>
            <person name="de Vargas C."/>
            <person name="Verret F."/>
            <person name="von Dassow P."/>
            <person name="Valentin K."/>
            <person name="Van de Peer Y."/>
            <person name="Wheeler G."/>
            <person name="Dacks J.B."/>
            <person name="Delwiche C.F."/>
            <person name="Dyhrman S.T."/>
            <person name="Glockner G."/>
            <person name="John U."/>
            <person name="Richards T."/>
            <person name="Worden A.Z."/>
            <person name="Zhang X."/>
            <person name="Grigoriev I.V."/>
            <person name="Allen A.E."/>
            <person name="Bidle K."/>
            <person name="Borodovsky M."/>
            <person name="Bowler C."/>
            <person name="Brownlee C."/>
            <person name="Cock J.M."/>
            <person name="Elias M."/>
            <person name="Gladyshev V.N."/>
            <person name="Groth M."/>
            <person name="Guda C."/>
            <person name="Hadaegh A."/>
            <person name="Iglesias-Rodriguez M.D."/>
            <person name="Jenkins J."/>
            <person name="Jones B.M."/>
            <person name="Lawson T."/>
            <person name="Leese F."/>
            <person name="Lindquist E."/>
            <person name="Lobanov A."/>
            <person name="Lomsadze A."/>
            <person name="Malik S.B."/>
            <person name="Marsh M.E."/>
            <person name="Mackinder L."/>
            <person name="Mock T."/>
            <person name="Mueller-Roeber B."/>
            <person name="Pagarete A."/>
            <person name="Parker M."/>
            <person name="Probert I."/>
            <person name="Quesneville H."/>
            <person name="Raines C."/>
            <person name="Rensing S.A."/>
            <person name="Riano-Pachon D.M."/>
            <person name="Richier S."/>
            <person name="Rokitta S."/>
            <person name="Shiraiwa Y."/>
            <person name="Soanes D.M."/>
            <person name="van der Giezen M."/>
            <person name="Wahlund T.M."/>
            <person name="Williams B."/>
            <person name="Wilson W."/>
            <person name="Wolfe G."/>
            <person name="Wurch L.L."/>
        </authorList>
    </citation>
    <scope>NUCLEOTIDE SEQUENCE</scope>
</reference>
<dbReference type="InterPro" id="IPR036291">
    <property type="entry name" value="NAD(P)-bd_dom_sf"/>
</dbReference>
<dbReference type="GO" id="GO:0044877">
    <property type="term" value="F:protein-containing complex binding"/>
    <property type="evidence" value="ECO:0007669"/>
    <property type="project" value="TreeGrafter"/>
</dbReference>
<protein>
    <recommendedName>
        <fullName evidence="1">NAD-dependent epimerase/dehydratase domain-containing protein</fullName>
    </recommendedName>
</protein>
<dbReference type="RefSeq" id="XP_005782188.1">
    <property type="nucleotide sequence ID" value="XM_005782131.1"/>
</dbReference>
<organism evidence="2 3">
    <name type="scientific">Emiliania huxleyi (strain CCMP1516)</name>
    <dbReference type="NCBI Taxonomy" id="280463"/>
    <lineage>
        <taxon>Eukaryota</taxon>
        <taxon>Haptista</taxon>
        <taxon>Haptophyta</taxon>
        <taxon>Prymnesiophyceae</taxon>
        <taxon>Isochrysidales</taxon>
        <taxon>Noelaerhabdaceae</taxon>
        <taxon>Emiliania</taxon>
    </lineage>
</organism>
<dbReference type="PANTHER" id="PTHR12126:SF16">
    <property type="entry name" value="MIOREX COMPLEX COMPONENT 2"/>
    <property type="match status" value="1"/>
</dbReference>
<feature type="domain" description="NAD-dependent epimerase/dehydratase" evidence="1">
    <location>
        <begin position="3"/>
        <end position="131"/>
    </location>
</feature>
<dbReference type="STRING" id="2903.R1F928"/>
<dbReference type="EnsemblProtists" id="EOD29759">
    <property type="protein sequence ID" value="EOD29759"/>
    <property type="gene ID" value="EMIHUDRAFT_113551"/>
</dbReference>
<dbReference type="eggNOG" id="KOG4288">
    <property type="taxonomic scope" value="Eukaryota"/>
</dbReference>
<accession>A0A0D3K1X4</accession>
<evidence type="ECO:0000313" key="3">
    <source>
        <dbReference type="Proteomes" id="UP000013827"/>
    </source>
</evidence>
<dbReference type="Gene3D" id="3.40.50.720">
    <property type="entry name" value="NAD(P)-binding Rossmann-like Domain"/>
    <property type="match status" value="1"/>
</dbReference>
<dbReference type="Proteomes" id="UP000013827">
    <property type="component" value="Unassembled WGS sequence"/>
</dbReference>
<sequence>MRVVVFGGTGLVGSHTCKALLACGCAVTSISRGGLRAESQPLLGESWVSQVDWQRADAAEDGAAAKVLEGGVDGVVSCIGSGDLQHASAEAWNGWAWSDKSIRQWRENSEPNLKVVAAAKAAGVRRFAFVGVSSDSERGFGGPNPGLYSGKRAAALAARDAFGAEFTYFGPSAVARRADDPRIKTLNGGLGRGLNAINDFIGEIRSFGPDYTTSTRLAPPVPAADLALAIAACLSGSVAVEESVRASGMTLWTDMSGGSVTCLEREQTEIRDAMRHVDGTAAILELAERARRAELDEAAAAAAAA</sequence>
<reference evidence="2" key="2">
    <citation type="submission" date="2024-10" db="UniProtKB">
        <authorList>
            <consortium name="EnsemblProtists"/>
        </authorList>
    </citation>
    <scope>IDENTIFICATION</scope>
</reference>
<dbReference type="AlphaFoldDB" id="A0A0D3K1X4"/>
<dbReference type="PaxDb" id="2903-EOD29759"/>
<dbReference type="KEGG" id="ehx:EMIHUDRAFT_113551"/>
<dbReference type="GeneID" id="17275031"/>
<proteinExistence type="predicted"/>
<dbReference type="PANTHER" id="PTHR12126">
    <property type="entry name" value="NADH-UBIQUINONE OXIDOREDUCTASE 39 KDA SUBUNIT-RELATED"/>
    <property type="match status" value="1"/>
</dbReference>
<evidence type="ECO:0000313" key="2">
    <source>
        <dbReference type="EnsemblProtists" id="EOD29759"/>
    </source>
</evidence>
<dbReference type="InterPro" id="IPR001509">
    <property type="entry name" value="Epimerase_deHydtase"/>
</dbReference>
<name>A0A0D3K1X4_EMIH1</name>